<protein>
    <submittedName>
        <fullName evidence="4">TetR family transcriptional regulator</fullName>
    </submittedName>
</protein>
<reference evidence="4 5" key="1">
    <citation type="submission" date="2019-03" db="EMBL/GenBank/DDBJ databases">
        <title>Genomic Encyclopedia of Type Strains, Phase IV (KMG-V): Genome sequencing to study the core and pangenomes of soil and plant-associated prokaryotes.</title>
        <authorList>
            <person name="Whitman W."/>
        </authorList>
    </citation>
    <scope>NUCLEOTIDE SEQUENCE [LARGE SCALE GENOMIC DNA]</scope>
    <source>
        <strain evidence="4 5">Gr42</strain>
    </source>
</reference>
<evidence type="ECO:0000256" key="1">
    <source>
        <dbReference type="ARBA" id="ARBA00023125"/>
    </source>
</evidence>
<dbReference type="InterPro" id="IPR009057">
    <property type="entry name" value="Homeodomain-like_sf"/>
</dbReference>
<dbReference type="GO" id="GO:0045892">
    <property type="term" value="P:negative regulation of DNA-templated transcription"/>
    <property type="evidence" value="ECO:0007669"/>
    <property type="project" value="InterPro"/>
</dbReference>
<feature type="domain" description="HTH tetR-type" evidence="3">
    <location>
        <begin position="16"/>
        <end position="76"/>
    </location>
</feature>
<evidence type="ECO:0000313" key="4">
    <source>
        <dbReference type="EMBL" id="TCU29448.1"/>
    </source>
</evidence>
<dbReference type="PANTHER" id="PTHR30328:SF54">
    <property type="entry name" value="HTH-TYPE TRANSCRIPTIONAL REPRESSOR SCO4008"/>
    <property type="match status" value="1"/>
</dbReference>
<dbReference type="GO" id="GO:0003677">
    <property type="term" value="F:DNA binding"/>
    <property type="evidence" value="ECO:0007669"/>
    <property type="project" value="UniProtKB-UniRule"/>
</dbReference>
<dbReference type="PRINTS" id="PR00455">
    <property type="entry name" value="HTHTETR"/>
</dbReference>
<dbReference type="InterPro" id="IPR001647">
    <property type="entry name" value="HTH_TetR"/>
</dbReference>
<keyword evidence="5" id="KW-1185">Reference proteome</keyword>
<dbReference type="PANTHER" id="PTHR30328">
    <property type="entry name" value="TRANSCRIPTIONAL REPRESSOR"/>
    <property type="match status" value="1"/>
</dbReference>
<dbReference type="AlphaFoldDB" id="A0A4R3R355"/>
<dbReference type="RefSeq" id="WP_245520028.1">
    <property type="nucleotide sequence ID" value="NZ_SMBJ01000002.1"/>
</dbReference>
<dbReference type="Gene3D" id="1.10.10.60">
    <property type="entry name" value="Homeodomain-like"/>
    <property type="match status" value="1"/>
</dbReference>
<evidence type="ECO:0000313" key="5">
    <source>
        <dbReference type="Proteomes" id="UP000295547"/>
    </source>
</evidence>
<comment type="caution">
    <text evidence="4">The sequence shown here is derived from an EMBL/GenBank/DDBJ whole genome shotgun (WGS) entry which is preliminary data.</text>
</comment>
<dbReference type="PROSITE" id="PS50977">
    <property type="entry name" value="HTH_TETR_2"/>
    <property type="match status" value="1"/>
</dbReference>
<dbReference type="SUPFAM" id="SSF48498">
    <property type="entry name" value="Tetracyclin repressor-like, C-terminal domain"/>
    <property type="match status" value="1"/>
</dbReference>
<keyword evidence="1 2" id="KW-0238">DNA-binding</keyword>
<gene>
    <name evidence="4" type="ORF">EV130_102631</name>
</gene>
<dbReference type="InterPro" id="IPR050109">
    <property type="entry name" value="HTH-type_TetR-like_transc_reg"/>
</dbReference>
<proteinExistence type="predicted"/>
<name>A0A4R3R355_9HYPH</name>
<dbReference type="SUPFAM" id="SSF46689">
    <property type="entry name" value="Homeodomain-like"/>
    <property type="match status" value="1"/>
</dbReference>
<accession>A0A4R3R355</accession>
<dbReference type="Gene3D" id="1.10.357.10">
    <property type="entry name" value="Tetracycline Repressor, domain 2"/>
    <property type="match status" value="1"/>
</dbReference>
<dbReference type="Pfam" id="PF08362">
    <property type="entry name" value="TetR_C_3"/>
    <property type="match status" value="1"/>
</dbReference>
<feature type="DNA-binding region" description="H-T-H motif" evidence="2">
    <location>
        <begin position="39"/>
        <end position="58"/>
    </location>
</feature>
<sequence>MTMPRTSPRIDEKIRARNIRLILDVATDVFSRKGFDGTRIAEIAELAELPKANIYYYFSSKEEIYSAIMMRLIAGWDEALTNIRADREPADALRDYIRAKLDYTRKNPRESRLFASEIIQGARFLSPKDRAHMRMATEKHAAVISQWIREGRMAAINPRHLFIMLWATTQFYSDFQPLACDALGTKTIRPVDYDAAADTIVRTVLAGVIPSSPAIP</sequence>
<dbReference type="InterPro" id="IPR036271">
    <property type="entry name" value="Tet_transcr_reg_TetR-rel_C_sf"/>
</dbReference>
<evidence type="ECO:0000256" key="2">
    <source>
        <dbReference type="PROSITE-ProRule" id="PRU00335"/>
    </source>
</evidence>
<dbReference type="Proteomes" id="UP000295547">
    <property type="component" value="Unassembled WGS sequence"/>
</dbReference>
<dbReference type="Pfam" id="PF00440">
    <property type="entry name" value="TetR_N"/>
    <property type="match status" value="1"/>
</dbReference>
<organism evidence="4 5">
    <name type="scientific">Rhizobium azibense</name>
    <dbReference type="NCBI Taxonomy" id="1136135"/>
    <lineage>
        <taxon>Bacteria</taxon>
        <taxon>Pseudomonadati</taxon>
        <taxon>Pseudomonadota</taxon>
        <taxon>Alphaproteobacteria</taxon>
        <taxon>Hyphomicrobiales</taxon>
        <taxon>Rhizobiaceae</taxon>
        <taxon>Rhizobium/Agrobacterium group</taxon>
        <taxon>Rhizobium</taxon>
    </lineage>
</organism>
<dbReference type="InterPro" id="IPR013573">
    <property type="entry name" value="Tscrpt_reg_YcdC_C"/>
</dbReference>
<dbReference type="EMBL" id="SMBJ01000002">
    <property type="protein sequence ID" value="TCU29448.1"/>
    <property type="molecule type" value="Genomic_DNA"/>
</dbReference>
<evidence type="ECO:0000259" key="3">
    <source>
        <dbReference type="PROSITE" id="PS50977"/>
    </source>
</evidence>